<reference evidence="1" key="1">
    <citation type="submission" date="2022-08" db="EMBL/GenBank/DDBJ databases">
        <title>Draft genome sequence of Lysinibacillus sp. strain KH24.</title>
        <authorList>
            <person name="Kanbe H."/>
            <person name="Itoh H."/>
        </authorList>
    </citation>
    <scope>NUCLEOTIDE SEQUENCE</scope>
    <source>
        <strain evidence="1">KH24</strain>
    </source>
</reference>
<dbReference type="EMBL" id="BRZA01000002">
    <property type="protein sequence ID" value="GLC88972.1"/>
    <property type="molecule type" value="Genomic_DNA"/>
</dbReference>
<evidence type="ECO:0000313" key="1">
    <source>
        <dbReference type="EMBL" id="GLC88972.1"/>
    </source>
</evidence>
<accession>A0ABQ5NLJ8</accession>
<name>A0ABQ5NLJ8_9BACI</name>
<evidence type="ECO:0000313" key="2">
    <source>
        <dbReference type="Proteomes" id="UP001065593"/>
    </source>
</evidence>
<dbReference type="RefSeq" id="WP_264988723.1">
    <property type="nucleotide sequence ID" value="NZ_BRZA01000002.1"/>
</dbReference>
<dbReference type="Proteomes" id="UP001065593">
    <property type="component" value="Unassembled WGS sequence"/>
</dbReference>
<keyword evidence="2" id="KW-1185">Reference proteome</keyword>
<organism evidence="1 2">
    <name type="scientific">Lysinibacillus piscis</name>
    <dbReference type="NCBI Taxonomy" id="2518931"/>
    <lineage>
        <taxon>Bacteria</taxon>
        <taxon>Bacillati</taxon>
        <taxon>Bacillota</taxon>
        <taxon>Bacilli</taxon>
        <taxon>Bacillales</taxon>
        <taxon>Bacillaceae</taxon>
        <taxon>Lysinibacillus</taxon>
    </lineage>
</organism>
<proteinExistence type="predicted"/>
<gene>
    <name evidence="1" type="ORF">LYSBPC_20990</name>
</gene>
<comment type="caution">
    <text evidence="1">The sequence shown here is derived from an EMBL/GenBank/DDBJ whole genome shotgun (WGS) entry which is preliminary data.</text>
</comment>
<sequence length="122" mass="14322">MESKRYLERSDRVFYNFYKFRKCLCLSPTADYDEPIMKIYNFHHTKSKPSANTKANRYFLTRCEPGTAVDIFLANGSSFLNVYFLHIDNKNQCAYFLEIADKAMSIIVDYAKIIAVRLHRAI</sequence>
<protein>
    <submittedName>
        <fullName evidence="1">Uncharacterized protein</fullName>
    </submittedName>
</protein>